<dbReference type="EMBL" id="JAVAMP010000001">
    <property type="protein sequence ID" value="MDP5272691.1"/>
    <property type="molecule type" value="Genomic_DNA"/>
</dbReference>
<evidence type="ECO:0000313" key="1">
    <source>
        <dbReference type="EMBL" id="MDP5272691.1"/>
    </source>
</evidence>
<comment type="caution">
    <text evidence="1">The sequence shown here is derived from an EMBL/GenBank/DDBJ whole genome shotgun (WGS) entry which is preliminary data.</text>
</comment>
<keyword evidence="2" id="KW-1185">Reference proteome</keyword>
<reference evidence="1 2" key="1">
    <citation type="submission" date="2023-08" db="EMBL/GenBank/DDBJ databases">
        <authorList>
            <person name="Park J.-S."/>
        </authorList>
    </citation>
    <scope>NUCLEOTIDE SEQUENCE [LARGE SCALE GENOMIC DNA]</scope>
    <source>
        <strain evidence="1 2">2205SS18-9</strain>
    </source>
</reference>
<sequence>MPSSENRMLRCIVGHRKYLLLDVNLNWCRSTPHGSGVTLVDDYFFGTHNKENLYWVLTFGNSEMGVEERNAK</sequence>
<dbReference type="RefSeq" id="WP_305990001.1">
    <property type="nucleotide sequence ID" value="NZ_JAVAMP010000001.1"/>
</dbReference>
<name>A0ABT9ITK8_9BACL</name>
<evidence type="ECO:0000313" key="2">
    <source>
        <dbReference type="Proteomes" id="UP001231941"/>
    </source>
</evidence>
<accession>A0ABT9ITK8</accession>
<gene>
    <name evidence="1" type="ORF">Q5Y73_01090</name>
</gene>
<proteinExistence type="predicted"/>
<organism evidence="1 2">
    <name type="scientific">Chengkuizengella axinellae</name>
    <dbReference type="NCBI Taxonomy" id="3064388"/>
    <lineage>
        <taxon>Bacteria</taxon>
        <taxon>Bacillati</taxon>
        <taxon>Bacillota</taxon>
        <taxon>Bacilli</taxon>
        <taxon>Bacillales</taxon>
        <taxon>Paenibacillaceae</taxon>
        <taxon>Chengkuizengella</taxon>
    </lineage>
</organism>
<protein>
    <submittedName>
        <fullName evidence="1">Uncharacterized protein</fullName>
    </submittedName>
</protein>
<dbReference type="Proteomes" id="UP001231941">
    <property type="component" value="Unassembled WGS sequence"/>
</dbReference>